<organism evidence="2 3">
    <name type="scientific">Sphingobium fuliginis (strain ATCC 27551)</name>
    <dbReference type="NCBI Taxonomy" id="336203"/>
    <lineage>
        <taxon>Bacteria</taxon>
        <taxon>Pseudomonadati</taxon>
        <taxon>Pseudomonadota</taxon>
        <taxon>Alphaproteobacteria</taxon>
        <taxon>Sphingomonadales</taxon>
        <taxon>Sphingomonadaceae</taxon>
        <taxon>Sphingobium</taxon>
    </lineage>
</organism>
<proteinExistence type="predicted"/>
<comment type="caution">
    <text evidence="2">The sequence shown here is derived from an EMBL/GenBank/DDBJ whole genome shotgun (WGS) entry which is preliminary data.</text>
</comment>
<sequence length="61" mass="6712">MAADAQSDHRAEVGNMTDEELIDSWETASDKETENLSPFLQAVVEEMDRRKIAFSVDPGGA</sequence>
<dbReference type="RefSeq" id="WP_044661103.1">
    <property type="nucleotide sequence ID" value="NZ_BEWI01000032.1"/>
</dbReference>
<dbReference type="AlphaFoldDB" id="A0A292ZLB6"/>
<evidence type="ECO:0000313" key="3">
    <source>
        <dbReference type="Proteomes" id="UP000221538"/>
    </source>
</evidence>
<feature type="compositionally biased region" description="Basic and acidic residues" evidence="1">
    <location>
        <begin position="1"/>
        <end position="12"/>
    </location>
</feature>
<protein>
    <submittedName>
        <fullName evidence="2">Uncharacterized protein</fullName>
    </submittedName>
</protein>
<dbReference type="Proteomes" id="UP000221538">
    <property type="component" value="Unassembled WGS sequence"/>
</dbReference>
<dbReference type="EMBL" id="BEWI01000032">
    <property type="protein sequence ID" value="GAY23663.1"/>
    <property type="molecule type" value="Genomic_DNA"/>
</dbReference>
<reference evidence="2 3" key="1">
    <citation type="journal article" date="2013" name="Biodegradation">
        <title>Occurrence of 4-tert-butylphenol (4-t-BP) biodegradation in an aquatic sample caused by the presence of Spirodela polyrrhiza and isolation of a 4-t-BP-utilizing bacterium.</title>
        <authorList>
            <person name="Ogata Y."/>
            <person name="Toyama T."/>
            <person name="Yu N."/>
            <person name="Wang X."/>
            <person name="Sei K."/>
            <person name="Ike M."/>
        </authorList>
    </citation>
    <scope>NUCLEOTIDE SEQUENCE [LARGE SCALE GENOMIC DNA]</scope>
    <source>
        <strain evidence="2 3">OMI</strain>
    </source>
</reference>
<feature type="region of interest" description="Disordered" evidence="1">
    <location>
        <begin position="1"/>
        <end position="20"/>
    </location>
</feature>
<reference evidence="2 3" key="2">
    <citation type="journal article" date="2013" name="Environ. Sci. Technol.">
        <title>The 4-tert-butylphenol-utilizing bacterium Sphingobium fuliginis OMI can degrade bisphenols via phenolic ring hydroxylation and meta-cleavage pathway.</title>
        <authorList>
            <person name="Ogata Y."/>
            <person name="Goda S."/>
            <person name="Toyama T."/>
            <person name="Sei K."/>
            <person name="Ike M."/>
        </authorList>
    </citation>
    <scope>NUCLEOTIDE SEQUENCE [LARGE SCALE GENOMIC DNA]</scope>
    <source>
        <strain evidence="2 3">OMI</strain>
    </source>
</reference>
<accession>A0A292ZLB6</accession>
<gene>
    <name evidence="2" type="ORF">SFOMI_4241</name>
</gene>
<evidence type="ECO:0000256" key="1">
    <source>
        <dbReference type="SAM" id="MobiDB-lite"/>
    </source>
</evidence>
<name>A0A292ZLB6_SPHSA</name>
<evidence type="ECO:0000313" key="2">
    <source>
        <dbReference type="EMBL" id="GAY23663.1"/>
    </source>
</evidence>